<dbReference type="Pfam" id="PF02739">
    <property type="entry name" value="5_3_exonuc_N"/>
    <property type="match status" value="1"/>
</dbReference>
<dbReference type="GO" id="GO:0003677">
    <property type="term" value="F:DNA binding"/>
    <property type="evidence" value="ECO:0007669"/>
    <property type="project" value="InterPro"/>
</dbReference>
<dbReference type="GO" id="GO:0008409">
    <property type="term" value="F:5'-3' exonuclease activity"/>
    <property type="evidence" value="ECO:0007669"/>
    <property type="project" value="InterPro"/>
</dbReference>
<proteinExistence type="predicted"/>
<dbReference type="SUPFAM" id="SSF88723">
    <property type="entry name" value="PIN domain-like"/>
    <property type="match status" value="1"/>
</dbReference>
<gene>
    <name evidence="4" type="ORF">LCGC14_1183320</name>
</gene>
<protein>
    <recommendedName>
        <fullName evidence="3">5'-3' exonuclease domain-containing protein</fullName>
    </recommendedName>
</protein>
<evidence type="ECO:0000256" key="1">
    <source>
        <dbReference type="ARBA" id="ARBA00022722"/>
    </source>
</evidence>
<reference evidence="4" key="1">
    <citation type="journal article" date="2015" name="Nature">
        <title>Complex archaea that bridge the gap between prokaryotes and eukaryotes.</title>
        <authorList>
            <person name="Spang A."/>
            <person name="Saw J.H."/>
            <person name="Jorgensen S.L."/>
            <person name="Zaremba-Niedzwiedzka K."/>
            <person name="Martijn J."/>
            <person name="Lind A.E."/>
            <person name="van Eijk R."/>
            <person name="Schleper C."/>
            <person name="Guy L."/>
            <person name="Ettema T.J."/>
        </authorList>
    </citation>
    <scope>NUCLEOTIDE SEQUENCE</scope>
</reference>
<evidence type="ECO:0000259" key="3">
    <source>
        <dbReference type="SMART" id="SM00475"/>
    </source>
</evidence>
<dbReference type="EMBL" id="LAZR01005947">
    <property type="protein sequence ID" value="KKM95916.1"/>
    <property type="molecule type" value="Genomic_DNA"/>
</dbReference>
<dbReference type="InterPro" id="IPR038969">
    <property type="entry name" value="FEN"/>
</dbReference>
<evidence type="ECO:0000256" key="2">
    <source>
        <dbReference type="ARBA" id="ARBA00022801"/>
    </source>
</evidence>
<dbReference type="PANTHER" id="PTHR42646:SF2">
    <property type="entry name" value="5'-3' EXONUCLEASE FAMILY PROTEIN"/>
    <property type="match status" value="1"/>
</dbReference>
<keyword evidence="1" id="KW-0540">Nuclease</keyword>
<evidence type="ECO:0000313" key="4">
    <source>
        <dbReference type="EMBL" id="KKM95916.1"/>
    </source>
</evidence>
<sequence length="311" mass="36838">MKPPMNSNKKYLVFDISNMLYRTFFVNKGADVEETAGFAHHTALTTLNKYFKKFKPHKVIMAFDRPSWRKDYTKSDQCYSGKVYKGGRRQNMTPKEREKYIKFREHIKDFESMMRKWTSVVCLAGDKLEADDLVAGFVQAHPEDEIIIVSTDKDFLQLKSHPKVRLISPENGKERTLEEWDNNPDLFMFEKCFRGEPATRDNVQNAYPGLRAKKIRKAYVDPFLRVNIMNEFWIDPDGKEFLVKRLWEEGKLLMDLTAQPDWVREMIEQIVEFEMTHSGKYSYFEFLKFCGKYELKKISNHAEIFIPMLSR</sequence>
<accession>A0A0F9M995</accession>
<dbReference type="PANTHER" id="PTHR42646">
    <property type="entry name" value="FLAP ENDONUCLEASE XNI"/>
    <property type="match status" value="1"/>
</dbReference>
<dbReference type="InterPro" id="IPR029060">
    <property type="entry name" value="PIN-like_dom_sf"/>
</dbReference>
<feature type="domain" description="5'-3' exonuclease" evidence="3">
    <location>
        <begin position="9"/>
        <end position="244"/>
    </location>
</feature>
<comment type="caution">
    <text evidence="4">The sequence shown here is derived from an EMBL/GenBank/DDBJ whole genome shotgun (WGS) entry which is preliminary data.</text>
</comment>
<dbReference type="GO" id="GO:0033567">
    <property type="term" value="P:DNA replication, Okazaki fragment processing"/>
    <property type="evidence" value="ECO:0007669"/>
    <property type="project" value="InterPro"/>
</dbReference>
<dbReference type="InterPro" id="IPR002421">
    <property type="entry name" value="5-3_exonuclease"/>
</dbReference>
<name>A0A0F9M995_9ZZZZ</name>
<dbReference type="Gene3D" id="3.40.50.1010">
    <property type="entry name" value="5'-nuclease"/>
    <property type="match status" value="1"/>
</dbReference>
<organism evidence="4">
    <name type="scientific">marine sediment metagenome</name>
    <dbReference type="NCBI Taxonomy" id="412755"/>
    <lineage>
        <taxon>unclassified sequences</taxon>
        <taxon>metagenomes</taxon>
        <taxon>ecological metagenomes</taxon>
    </lineage>
</organism>
<dbReference type="SMART" id="SM00475">
    <property type="entry name" value="53EXOc"/>
    <property type="match status" value="1"/>
</dbReference>
<dbReference type="InterPro" id="IPR020046">
    <property type="entry name" value="5-3_exonucl_a-hlix_arch_N"/>
</dbReference>
<keyword evidence="2" id="KW-0378">Hydrolase</keyword>
<dbReference type="AlphaFoldDB" id="A0A0F9M995"/>
<dbReference type="GO" id="GO:0017108">
    <property type="term" value="F:5'-flap endonuclease activity"/>
    <property type="evidence" value="ECO:0007669"/>
    <property type="project" value="InterPro"/>
</dbReference>